<dbReference type="EnsemblPlants" id="LPERR07G05770.1">
    <property type="protein sequence ID" value="LPERR07G05770.1"/>
    <property type="gene ID" value="LPERR07G05770"/>
</dbReference>
<reference evidence="1 2" key="1">
    <citation type="submission" date="2012-08" db="EMBL/GenBank/DDBJ databases">
        <title>Oryza genome evolution.</title>
        <authorList>
            <person name="Wing R.A."/>
        </authorList>
    </citation>
    <scope>NUCLEOTIDE SEQUENCE</scope>
</reference>
<sequence length="67" mass="7678">MHSMLANLFRAISHILNAYTTLPVRYFHVNTESARVKLSLQQSMCSSLNCSFVQVFFLLDQKVTTPK</sequence>
<organism evidence="1 2">
    <name type="scientific">Leersia perrieri</name>
    <dbReference type="NCBI Taxonomy" id="77586"/>
    <lineage>
        <taxon>Eukaryota</taxon>
        <taxon>Viridiplantae</taxon>
        <taxon>Streptophyta</taxon>
        <taxon>Embryophyta</taxon>
        <taxon>Tracheophyta</taxon>
        <taxon>Spermatophyta</taxon>
        <taxon>Magnoliopsida</taxon>
        <taxon>Liliopsida</taxon>
        <taxon>Poales</taxon>
        <taxon>Poaceae</taxon>
        <taxon>BOP clade</taxon>
        <taxon>Oryzoideae</taxon>
        <taxon>Oryzeae</taxon>
        <taxon>Oryzinae</taxon>
        <taxon>Leersia</taxon>
    </lineage>
</organism>
<evidence type="ECO:0000313" key="2">
    <source>
        <dbReference type="Proteomes" id="UP000032180"/>
    </source>
</evidence>
<reference evidence="1" key="3">
    <citation type="submission" date="2015-04" db="UniProtKB">
        <authorList>
            <consortium name="EnsemblPlants"/>
        </authorList>
    </citation>
    <scope>IDENTIFICATION</scope>
</reference>
<dbReference type="HOGENOM" id="CLU_2816097_0_0_1"/>
<reference evidence="2" key="2">
    <citation type="submission" date="2013-12" db="EMBL/GenBank/DDBJ databases">
        <authorList>
            <person name="Yu Y."/>
            <person name="Lee S."/>
            <person name="de Baynast K."/>
            <person name="Wissotski M."/>
            <person name="Liu L."/>
            <person name="Talag J."/>
            <person name="Goicoechea J."/>
            <person name="Angelova A."/>
            <person name="Jetty R."/>
            <person name="Kudrna D."/>
            <person name="Golser W."/>
            <person name="Rivera L."/>
            <person name="Zhang J."/>
            <person name="Wing R."/>
        </authorList>
    </citation>
    <scope>NUCLEOTIDE SEQUENCE</scope>
</reference>
<proteinExistence type="predicted"/>
<accession>A0A0D9WWM9</accession>
<dbReference type="Proteomes" id="UP000032180">
    <property type="component" value="Chromosome 7"/>
</dbReference>
<name>A0A0D9WWM9_9ORYZ</name>
<dbReference type="AlphaFoldDB" id="A0A0D9WWM9"/>
<evidence type="ECO:0000313" key="1">
    <source>
        <dbReference type="EnsemblPlants" id="LPERR07G05770.1"/>
    </source>
</evidence>
<protein>
    <submittedName>
        <fullName evidence="1">Uncharacterized protein</fullName>
    </submittedName>
</protein>
<dbReference type="STRING" id="77586.A0A0D9WWM9"/>
<dbReference type="Gramene" id="LPERR07G05770.1">
    <property type="protein sequence ID" value="LPERR07G05770.1"/>
    <property type="gene ID" value="LPERR07G05770"/>
</dbReference>
<keyword evidence="2" id="KW-1185">Reference proteome</keyword>